<evidence type="ECO:0000256" key="1">
    <source>
        <dbReference type="SAM" id="MobiDB-lite"/>
    </source>
</evidence>
<gene>
    <name evidence="3" type="ORF">THAOC_07063</name>
</gene>
<comment type="caution">
    <text evidence="3">The sequence shown here is derived from an EMBL/GenBank/DDBJ whole genome shotgun (WGS) entry which is preliminary data.</text>
</comment>
<feature type="chain" id="PRO_5003840589" description="RxLR effector protein" evidence="2">
    <location>
        <begin position="19"/>
        <end position="68"/>
    </location>
</feature>
<feature type="region of interest" description="Disordered" evidence="1">
    <location>
        <begin position="17"/>
        <end position="68"/>
    </location>
</feature>
<sequence length="68" mass="7719">MKFIAVLAVICAAASVEAAPRAQEDPRREEVGEQGRPASPRRRDLRPPPRYQGRPKARRRVHVHGRIQ</sequence>
<evidence type="ECO:0008006" key="5">
    <source>
        <dbReference type="Google" id="ProtNLM"/>
    </source>
</evidence>
<keyword evidence="2" id="KW-0732">Signal</keyword>
<dbReference type="AlphaFoldDB" id="K0T2U0"/>
<feature type="compositionally biased region" description="Basic and acidic residues" evidence="1">
    <location>
        <begin position="22"/>
        <end position="33"/>
    </location>
</feature>
<name>K0T2U0_THAOC</name>
<evidence type="ECO:0000313" key="3">
    <source>
        <dbReference type="EMBL" id="EJK71489.1"/>
    </source>
</evidence>
<proteinExistence type="predicted"/>
<keyword evidence="4" id="KW-1185">Reference proteome</keyword>
<accession>K0T2U0</accession>
<feature type="signal peptide" evidence="2">
    <location>
        <begin position="1"/>
        <end position="18"/>
    </location>
</feature>
<protein>
    <recommendedName>
        <fullName evidence="5">RxLR effector protein</fullName>
    </recommendedName>
</protein>
<feature type="non-terminal residue" evidence="3">
    <location>
        <position position="68"/>
    </location>
</feature>
<dbReference type="EMBL" id="AGNL01007166">
    <property type="protein sequence ID" value="EJK71489.1"/>
    <property type="molecule type" value="Genomic_DNA"/>
</dbReference>
<evidence type="ECO:0000313" key="4">
    <source>
        <dbReference type="Proteomes" id="UP000266841"/>
    </source>
</evidence>
<organism evidence="3 4">
    <name type="scientific">Thalassiosira oceanica</name>
    <name type="common">Marine diatom</name>
    <dbReference type="NCBI Taxonomy" id="159749"/>
    <lineage>
        <taxon>Eukaryota</taxon>
        <taxon>Sar</taxon>
        <taxon>Stramenopiles</taxon>
        <taxon>Ochrophyta</taxon>
        <taxon>Bacillariophyta</taxon>
        <taxon>Coscinodiscophyceae</taxon>
        <taxon>Thalassiosirophycidae</taxon>
        <taxon>Thalassiosirales</taxon>
        <taxon>Thalassiosiraceae</taxon>
        <taxon>Thalassiosira</taxon>
    </lineage>
</organism>
<reference evidence="3 4" key="1">
    <citation type="journal article" date="2012" name="Genome Biol.">
        <title>Genome and low-iron response of an oceanic diatom adapted to chronic iron limitation.</title>
        <authorList>
            <person name="Lommer M."/>
            <person name="Specht M."/>
            <person name="Roy A.S."/>
            <person name="Kraemer L."/>
            <person name="Andreson R."/>
            <person name="Gutowska M.A."/>
            <person name="Wolf J."/>
            <person name="Bergner S.V."/>
            <person name="Schilhabel M.B."/>
            <person name="Klostermeier U.C."/>
            <person name="Beiko R.G."/>
            <person name="Rosenstiel P."/>
            <person name="Hippler M."/>
            <person name="Laroche J."/>
        </authorList>
    </citation>
    <scope>NUCLEOTIDE SEQUENCE [LARGE SCALE GENOMIC DNA]</scope>
    <source>
        <strain evidence="3 4">CCMP1005</strain>
    </source>
</reference>
<feature type="compositionally biased region" description="Basic residues" evidence="1">
    <location>
        <begin position="53"/>
        <end position="68"/>
    </location>
</feature>
<dbReference type="Proteomes" id="UP000266841">
    <property type="component" value="Unassembled WGS sequence"/>
</dbReference>
<evidence type="ECO:0000256" key="2">
    <source>
        <dbReference type="SAM" id="SignalP"/>
    </source>
</evidence>